<evidence type="ECO:0000256" key="1">
    <source>
        <dbReference type="SAM" id="SignalP"/>
    </source>
</evidence>
<comment type="caution">
    <text evidence="3">The sequence shown here is derived from an EMBL/GenBank/DDBJ whole genome shotgun (WGS) entry which is preliminary data.</text>
</comment>
<evidence type="ECO:0000313" key="3">
    <source>
        <dbReference type="EMBL" id="MRG86609.1"/>
    </source>
</evidence>
<dbReference type="InterPro" id="IPR018392">
    <property type="entry name" value="LysM"/>
</dbReference>
<dbReference type="RefSeq" id="WP_153728507.1">
    <property type="nucleotide sequence ID" value="NZ_WJNH01000005.1"/>
</dbReference>
<protein>
    <submittedName>
        <fullName evidence="3">LysM peptidoglycan-binding domain-containing protein</fullName>
    </submittedName>
</protein>
<gene>
    <name evidence="3" type="ORF">GH754_09755</name>
</gene>
<accession>A0A6G1X6Q6</accession>
<keyword evidence="4" id="KW-1185">Reference proteome</keyword>
<proteinExistence type="predicted"/>
<feature type="domain" description="LysM" evidence="2">
    <location>
        <begin position="71"/>
        <end position="122"/>
    </location>
</feature>
<name>A0A6G1X6Q6_9BACI</name>
<evidence type="ECO:0000313" key="4">
    <source>
        <dbReference type="Proteomes" id="UP000480185"/>
    </source>
</evidence>
<dbReference type="OrthoDB" id="2691912at2"/>
<organism evidence="3 4">
    <name type="scientific">Salinibacillus xinjiangensis</name>
    <dbReference type="NCBI Taxonomy" id="1229268"/>
    <lineage>
        <taxon>Bacteria</taxon>
        <taxon>Bacillati</taxon>
        <taxon>Bacillota</taxon>
        <taxon>Bacilli</taxon>
        <taxon>Bacillales</taxon>
        <taxon>Bacillaceae</taxon>
        <taxon>Salinibacillus</taxon>
    </lineage>
</organism>
<reference evidence="3 4" key="1">
    <citation type="submission" date="2019-11" db="EMBL/GenBank/DDBJ databases">
        <authorList>
            <person name="Li J."/>
        </authorList>
    </citation>
    <scope>NUCLEOTIDE SEQUENCE [LARGE SCALE GENOMIC DNA]</scope>
    <source>
        <strain evidence="3 4">J4</strain>
    </source>
</reference>
<evidence type="ECO:0000259" key="2">
    <source>
        <dbReference type="PROSITE" id="PS51782"/>
    </source>
</evidence>
<feature type="signal peptide" evidence="1">
    <location>
        <begin position="1"/>
        <end position="22"/>
    </location>
</feature>
<keyword evidence="1" id="KW-0732">Signal</keyword>
<dbReference type="AlphaFoldDB" id="A0A6G1X6Q6"/>
<dbReference type="InterPro" id="IPR036779">
    <property type="entry name" value="LysM_dom_sf"/>
</dbReference>
<dbReference type="PROSITE" id="PS51782">
    <property type="entry name" value="LYSM"/>
    <property type="match status" value="1"/>
</dbReference>
<dbReference type="EMBL" id="WJNH01000005">
    <property type="protein sequence ID" value="MRG86609.1"/>
    <property type="molecule type" value="Genomic_DNA"/>
</dbReference>
<feature type="chain" id="PRO_5039284219" evidence="1">
    <location>
        <begin position="23"/>
        <end position="128"/>
    </location>
</feature>
<dbReference type="Gene3D" id="3.10.350.10">
    <property type="entry name" value="LysM domain"/>
    <property type="match status" value="1"/>
</dbReference>
<sequence length="128" mass="14367">MTKFKKIIFILLLILFARSIIHDMTTGIATSTSSTANNTAESDVEVKVPAKKEKQVNKEKNNEAKVDYKPVSHTVSAGDTVLSIAEKVNSRSIPIQKILEDFQTLNPDADPHNIRIGETYFFPEYIEE</sequence>
<dbReference type="Proteomes" id="UP000480185">
    <property type="component" value="Unassembled WGS sequence"/>
</dbReference>
<dbReference type="CDD" id="cd00118">
    <property type="entry name" value="LysM"/>
    <property type="match status" value="1"/>
</dbReference>